<dbReference type="Pfam" id="PF13692">
    <property type="entry name" value="Glyco_trans_1_4"/>
    <property type="match status" value="1"/>
</dbReference>
<dbReference type="GO" id="GO:0009103">
    <property type="term" value="P:lipopolysaccharide biosynthetic process"/>
    <property type="evidence" value="ECO:0007669"/>
    <property type="project" value="TreeGrafter"/>
</dbReference>
<dbReference type="GO" id="GO:0016757">
    <property type="term" value="F:glycosyltransferase activity"/>
    <property type="evidence" value="ECO:0007669"/>
    <property type="project" value="TreeGrafter"/>
</dbReference>
<sequence>MLEYHSLSTPKIHICTTHSRSGITDYARIFHEKVLASKGYILTDPQDIIDAIGKIPKGAQFHVQLGIFQHRERIAITRLLQAGYANIDVTIHDPPFVTFPYFQFNSPLLMRLSRGMDWYLGAFGTQRRMIEKLRRVFVLSEGGRARVLALAPRANVIVIPHIVDPDRIWPPTASLAPAMIYFGFIGPNKGLDYVLELHEAVRAIRPTTQLHVVGQASGLAAERYLCDLQDRYKIDVTFHGYVPDADLDLLFEQAAHVVLPYTPYKHVMPASGSVIHALRRARIVWTTDVNVMGEMIQDGQNGFMLSMNVGNDARRMASVMADPILQQKVSLQARDTALAMANYPYARHFE</sequence>
<dbReference type="SUPFAM" id="SSF53756">
    <property type="entry name" value="UDP-Glycosyltransferase/glycogen phosphorylase"/>
    <property type="match status" value="1"/>
</dbReference>
<evidence type="ECO:0000256" key="1">
    <source>
        <dbReference type="ARBA" id="ARBA00022679"/>
    </source>
</evidence>
<dbReference type="Proteomes" id="UP000538670">
    <property type="component" value="Unassembled WGS sequence"/>
</dbReference>
<evidence type="ECO:0000313" key="2">
    <source>
        <dbReference type="EMBL" id="MBB3880140.1"/>
    </source>
</evidence>
<dbReference type="EMBL" id="JACIDH010000012">
    <property type="protein sequence ID" value="MBB3880140.1"/>
    <property type="molecule type" value="Genomic_DNA"/>
</dbReference>
<dbReference type="CDD" id="cd03801">
    <property type="entry name" value="GT4_PimA-like"/>
    <property type="match status" value="1"/>
</dbReference>
<gene>
    <name evidence="2" type="ORF">GGR48_002583</name>
</gene>
<dbReference type="AlphaFoldDB" id="A0A7W6F481"/>
<protein>
    <submittedName>
        <fullName evidence="2">Glycosyltransferase involved in cell wall biosynthesis</fullName>
    </submittedName>
</protein>
<organism evidence="2 3">
    <name type="scientific">Sphingomonas pseudosanguinis</name>
    <dbReference type="NCBI Taxonomy" id="413712"/>
    <lineage>
        <taxon>Bacteria</taxon>
        <taxon>Pseudomonadati</taxon>
        <taxon>Pseudomonadota</taxon>
        <taxon>Alphaproteobacteria</taxon>
        <taxon>Sphingomonadales</taxon>
        <taxon>Sphingomonadaceae</taxon>
        <taxon>Sphingomonas</taxon>
    </lineage>
</organism>
<dbReference type="PANTHER" id="PTHR46401">
    <property type="entry name" value="GLYCOSYLTRANSFERASE WBBK-RELATED"/>
    <property type="match status" value="1"/>
</dbReference>
<keyword evidence="3" id="KW-1185">Reference proteome</keyword>
<evidence type="ECO:0000313" key="3">
    <source>
        <dbReference type="Proteomes" id="UP000538670"/>
    </source>
</evidence>
<accession>A0A7W6F481</accession>
<dbReference type="PANTHER" id="PTHR46401:SF2">
    <property type="entry name" value="GLYCOSYLTRANSFERASE WBBK-RELATED"/>
    <property type="match status" value="1"/>
</dbReference>
<dbReference type="Gene3D" id="3.40.50.2000">
    <property type="entry name" value="Glycogen Phosphorylase B"/>
    <property type="match status" value="1"/>
</dbReference>
<proteinExistence type="predicted"/>
<comment type="caution">
    <text evidence="2">The sequence shown here is derived from an EMBL/GenBank/DDBJ whole genome shotgun (WGS) entry which is preliminary data.</text>
</comment>
<keyword evidence="1 2" id="KW-0808">Transferase</keyword>
<dbReference type="RefSeq" id="WP_183952255.1">
    <property type="nucleotide sequence ID" value="NZ_JACIDH010000012.1"/>
</dbReference>
<reference evidence="2 3" key="1">
    <citation type="submission" date="2020-08" db="EMBL/GenBank/DDBJ databases">
        <title>Genomic Encyclopedia of Type Strains, Phase IV (KMG-IV): sequencing the most valuable type-strain genomes for metagenomic binning, comparative biology and taxonomic classification.</title>
        <authorList>
            <person name="Goeker M."/>
        </authorList>
    </citation>
    <scope>NUCLEOTIDE SEQUENCE [LARGE SCALE GENOMIC DNA]</scope>
    <source>
        <strain evidence="2 3">DSM 19512</strain>
    </source>
</reference>
<name>A0A7W6F481_9SPHN</name>